<dbReference type="EMBL" id="NESQ01000011">
    <property type="protein sequence ID" value="PUU83481.1"/>
    <property type="molecule type" value="Genomic_DNA"/>
</dbReference>
<feature type="region of interest" description="Disordered" evidence="1">
    <location>
        <begin position="298"/>
        <end position="319"/>
    </location>
</feature>
<feature type="region of interest" description="Disordered" evidence="1">
    <location>
        <begin position="127"/>
        <end position="148"/>
    </location>
</feature>
<organism evidence="2 3">
    <name type="scientific">Tuber borchii</name>
    <name type="common">White truffle</name>
    <dbReference type="NCBI Taxonomy" id="42251"/>
    <lineage>
        <taxon>Eukaryota</taxon>
        <taxon>Fungi</taxon>
        <taxon>Dikarya</taxon>
        <taxon>Ascomycota</taxon>
        <taxon>Pezizomycotina</taxon>
        <taxon>Pezizomycetes</taxon>
        <taxon>Pezizales</taxon>
        <taxon>Tuberaceae</taxon>
        <taxon>Tuber</taxon>
    </lineage>
</organism>
<evidence type="ECO:0000313" key="2">
    <source>
        <dbReference type="EMBL" id="PUU83481.1"/>
    </source>
</evidence>
<name>A0A2T7A6X1_TUBBO</name>
<gene>
    <name evidence="2" type="ORF">B9Z19DRAFT_49237</name>
</gene>
<keyword evidence="3" id="KW-1185">Reference proteome</keyword>
<sequence length="319" mass="35467">MSSPQIAISNPPGLLSNDDQDFINQWFTHYGFSFSNPEDLAARLTGLKRTYKRRTPNRALRGNCDGLLRILTHIASLRNHRHRRDAANIVSQVDARLNRGMVETLVPDPTRYRRPRPRAAISALANDPLPDEVGTLPPARGPGEPIPEVSVRRTFPRYTRAPPTLPAENEDLADGITRWIPETEDFMTAMLNLRIMGANDPGLHAPLLVDHPLEVVMEFPETIALITAPVPQVDPTLQTAARSQLTIYDTRSGAPSRRGALTPDHYIYKLVDFFRTRLLEPSVAAKYAIVNRSHPSRYGPGSADNIAHEPPATVNESMS</sequence>
<reference evidence="2 3" key="1">
    <citation type="submission" date="2017-04" db="EMBL/GenBank/DDBJ databases">
        <title>Draft genome sequence of Tuber borchii Vittad., a whitish edible truffle.</title>
        <authorList>
            <consortium name="DOE Joint Genome Institute"/>
            <person name="Murat C."/>
            <person name="Kuo A."/>
            <person name="Barry K.W."/>
            <person name="Clum A."/>
            <person name="Dockter R.B."/>
            <person name="Fauchery L."/>
            <person name="Iotti M."/>
            <person name="Kohler A."/>
            <person name="Labutti K."/>
            <person name="Lindquist E.A."/>
            <person name="Lipzen A."/>
            <person name="Ohm R.A."/>
            <person name="Wang M."/>
            <person name="Grigoriev I.V."/>
            <person name="Zambonelli A."/>
            <person name="Martin F.M."/>
        </authorList>
    </citation>
    <scope>NUCLEOTIDE SEQUENCE [LARGE SCALE GENOMIC DNA]</scope>
    <source>
        <strain evidence="2 3">Tbo3840</strain>
    </source>
</reference>
<protein>
    <submittedName>
        <fullName evidence="2">Uncharacterized protein</fullName>
    </submittedName>
</protein>
<accession>A0A2T7A6X1</accession>
<evidence type="ECO:0000256" key="1">
    <source>
        <dbReference type="SAM" id="MobiDB-lite"/>
    </source>
</evidence>
<proteinExistence type="predicted"/>
<comment type="caution">
    <text evidence="2">The sequence shown here is derived from an EMBL/GenBank/DDBJ whole genome shotgun (WGS) entry which is preliminary data.</text>
</comment>
<dbReference type="Proteomes" id="UP000244722">
    <property type="component" value="Unassembled WGS sequence"/>
</dbReference>
<dbReference type="OrthoDB" id="5314485at2759"/>
<dbReference type="AlphaFoldDB" id="A0A2T7A6X1"/>
<evidence type="ECO:0000313" key="3">
    <source>
        <dbReference type="Proteomes" id="UP000244722"/>
    </source>
</evidence>